<feature type="region of interest" description="Disordered" evidence="1">
    <location>
        <begin position="156"/>
        <end position="185"/>
    </location>
</feature>
<proteinExistence type="predicted"/>
<reference evidence="3" key="1">
    <citation type="journal article" date="2020" name="mSystems">
        <title>Genome- and Community-Level Interaction Insights into Carbon Utilization and Element Cycling Functions of Hydrothermarchaeota in Hydrothermal Sediment.</title>
        <authorList>
            <person name="Zhou Z."/>
            <person name="Liu Y."/>
            <person name="Xu W."/>
            <person name="Pan J."/>
            <person name="Luo Z.H."/>
            <person name="Li M."/>
        </authorList>
    </citation>
    <scope>NUCLEOTIDE SEQUENCE [LARGE SCALE GENOMIC DNA]</scope>
    <source>
        <strain evidence="3">SpSt-374</strain>
    </source>
</reference>
<evidence type="ECO:0000313" key="3">
    <source>
        <dbReference type="EMBL" id="HGG02894.1"/>
    </source>
</evidence>
<feature type="signal peptide" evidence="2">
    <location>
        <begin position="1"/>
        <end position="27"/>
    </location>
</feature>
<organism evidence="3">
    <name type="scientific">Planktothricoides sp. SpSt-374</name>
    <dbReference type="NCBI Taxonomy" id="2282167"/>
    <lineage>
        <taxon>Bacteria</taxon>
        <taxon>Bacillati</taxon>
        <taxon>Cyanobacteriota</taxon>
        <taxon>Cyanophyceae</taxon>
        <taxon>Oscillatoriophycideae</taxon>
        <taxon>Oscillatoriales</taxon>
        <taxon>Oscillatoriaceae</taxon>
        <taxon>Planktothricoides</taxon>
    </lineage>
</organism>
<comment type="caution">
    <text evidence="3">The sequence shown here is derived from an EMBL/GenBank/DDBJ whole genome shotgun (WGS) entry which is preliminary data.</text>
</comment>
<protein>
    <submittedName>
        <fullName evidence="3">Uncharacterized protein</fullName>
    </submittedName>
</protein>
<evidence type="ECO:0000256" key="1">
    <source>
        <dbReference type="SAM" id="MobiDB-lite"/>
    </source>
</evidence>
<gene>
    <name evidence="3" type="ORF">ENR15_20190</name>
</gene>
<feature type="chain" id="PRO_5028348831" evidence="2">
    <location>
        <begin position="28"/>
        <end position="185"/>
    </location>
</feature>
<evidence type="ECO:0000256" key="2">
    <source>
        <dbReference type="SAM" id="SignalP"/>
    </source>
</evidence>
<feature type="compositionally biased region" description="Pro residues" evidence="1">
    <location>
        <begin position="174"/>
        <end position="185"/>
    </location>
</feature>
<sequence length="185" mass="19931">MKGLKLPNLAFCLLPLAFSLLPFHTSAKAEKKNDYANCAEALMQVNVPPPMAATTCGEMRRPQELASCVLDISTKTDIIPMDALASCRRVRRPLAMAACVVDIGNLSDASDGPNILDHCRRSLIPDQFSTCVVGLKQEIDLGTSQAMTACINASDRMGDFSQPEMTPEKENPSPITPPPSEIPST</sequence>
<dbReference type="EMBL" id="DSPX01000201">
    <property type="protein sequence ID" value="HGG02894.1"/>
    <property type="molecule type" value="Genomic_DNA"/>
</dbReference>
<accession>A0A7C3VJC7</accession>
<keyword evidence="2" id="KW-0732">Signal</keyword>
<name>A0A7C3VJC7_9CYAN</name>
<dbReference type="AlphaFoldDB" id="A0A7C3VJC7"/>